<dbReference type="Proteomes" id="UP000323917">
    <property type="component" value="Chromosome"/>
</dbReference>
<organism evidence="2 3">
    <name type="scientific">Bythopirellula goksoeyrii</name>
    <dbReference type="NCBI Taxonomy" id="1400387"/>
    <lineage>
        <taxon>Bacteria</taxon>
        <taxon>Pseudomonadati</taxon>
        <taxon>Planctomycetota</taxon>
        <taxon>Planctomycetia</taxon>
        <taxon>Pirellulales</taxon>
        <taxon>Lacipirellulaceae</taxon>
        <taxon>Bythopirellula</taxon>
    </lineage>
</organism>
<evidence type="ECO:0000313" key="2">
    <source>
        <dbReference type="EMBL" id="QEG34099.1"/>
    </source>
</evidence>
<feature type="compositionally biased region" description="Basic and acidic residues" evidence="1">
    <location>
        <begin position="86"/>
        <end position="98"/>
    </location>
</feature>
<gene>
    <name evidence="2" type="ORF">Pr1d_13710</name>
</gene>
<sequence>MRYVIAAHQRSQSIAGLLALELRAEGFWRFGRASSGSFSGVFSQKLHKSEKEAFSHVFTLQRFAAIPDERNELFVFWDFDFQETERDNTTPTVRRSEIESSSFHSRETGMPNAQLTTDR</sequence>
<protein>
    <submittedName>
        <fullName evidence="2">Uncharacterized protein</fullName>
    </submittedName>
</protein>
<evidence type="ECO:0000313" key="3">
    <source>
        <dbReference type="Proteomes" id="UP000323917"/>
    </source>
</evidence>
<evidence type="ECO:0000256" key="1">
    <source>
        <dbReference type="SAM" id="MobiDB-lite"/>
    </source>
</evidence>
<accession>A0A5B9Q8T9</accession>
<dbReference type="EMBL" id="CP042913">
    <property type="protein sequence ID" value="QEG34099.1"/>
    <property type="molecule type" value="Genomic_DNA"/>
</dbReference>
<feature type="region of interest" description="Disordered" evidence="1">
    <location>
        <begin position="86"/>
        <end position="119"/>
    </location>
</feature>
<keyword evidence="3" id="KW-1185">Reference proteome</keyword>
<name>A0A5B9Q8T9_9BACT</name>
<dbReference type="KEGG" id="bgok:Pr1d_13710"/>
<reference evidence="2 3" key="1">
    <citation type="submission" date="2019-08" db="EMBL/GenBank/DDBJ databases">
        <title>Deep-cultivation of Planctomycetes and their phenomic and genomic characterization uncovers novel biology.</title>
        <authorList>
            <person name="Wiegand S."/>
            <person name="Jogler M."/>
            <person name="Boedeker C."/>
            <person name="Pinto D."/>
            <person name="Vollmers J."/>
            <person name="Rivas-Marin E."/>
            <person name="Kohn T."/>
            <person name="Peeters S.H."/>
            <person name="Heuer A."/>
            <person name="Rast P."/>
            <person name="Oberbeckmann S."/>
            <person name="Bunk B."/>
            <person name="Jeske O."/>
            <person name="Meyerdierks A."/>
            <person name="Storesund J.E."/>
            <person name="Kallscheuer N."/>
            <person name="Luecker S."/>
            <person name="Lage O.M."/>
            <person name="Pohl T."/>
            <person name="Merkel B.J."/>
            <person name="Hornburger P."/>
            <person name="Mueller R.-W."/>
            <person name="Bruemmer F."/>
            <person name="Labrenz M."/>
            <person name="Spormann A.M."/>
            <person name="Op den Camp H."/>
            <person name="Overmann J."/>
            <person name="Amann R."/>
            <person name="Jetten M.S.M."/>
            <person name="Mascher T."/>
            <person name="Medema M.H."/>
            <person name="Devos D.P."/>
            <person name="Kaster A.-K."/>
            <person name="Ovreas L."/>
            <person name="Rohde M."/>
            <person name="Galperin M.Y."/>
            <person name="Jogler C."/>
        </authorList>
    </citation>
    <scope>NUCLEOTIDE SEQUENCE [LARGE SCALE GENOMIC DNA]</scope>
    <source>
        <strain evidence="2 3">Pr1d</strain>
    </source>
</reference>
<dbReference type="AlphaFoldDB" id="A0A5B9Q8T9"/>
<proteinExistence type="predicted"/>